<reference evidence="3" key="1">
    <citation type="submission" date="2022-08" db="UniProtKB">
        <authorList>
            <consortium name="EnsemblMetazoa"/>
        </authorList>
    </citation>
    <scope>IDENTIFICATION</scope>
    <source>
        <strain evidence="3">Israel</strain>
    </source>
</reference>
<feature type="transmembrane region" description="Helical" evidence="2">
    <location>
        <begin position="25"/>
        <end position="48"/>
    </location>
</feature>
<evidence type="ECO:0000256" key="2">
    <source>
        <dbReference type="SAM" id="Phobius"/>
    </source>
</evidence>
<keyword evidence="2" id="KW-0472">Membrane</keyword>
<protein>
    <submittedName>
        <fullName evidence="3">Uncharacterized protein</fullName>
    </submittedName>
</protein>
<feature type="compositionally biased region" description="Polar residues" evidence="1">
    <location>
        <begin position="163"/>
        <end position="173"/>
    </location>
</feature>
<keyword evidence="4" id="KW-1185">Reference proteome</keyword>
<organism evidence="3 4">
    <name type="scientific">Phlebotomus papatasi</name>
    <name type="common">Sandfly</name>
    <dbReference type="NCBI Taxonomy" id="29031"/>
    <lineage>
        <taxon>Eukaryota</taxon>
        <taxon>Metazoa</taxon>
        <taxon>Ecdysozoa</taxon>
        <taxon>Arthropoda</taxon>
        <taxon>Hexapoda</taxon>
        <taxon>Insecta</taxon>
        <taxon>Pterygota</taxon>
        <taxon>Neoptera</taxon>
        <taxon>Endopterygota</taxon>
        <taxon>Diptera</taxon>
        <taxon>Nematocera</taxon>
        <taxon>Psychodoidea</taxon>
        <taxon>Psychodidae</taxon>
        <taxon>Phlebotomus</taxon>
        <taxon>Phlebotomus</taxon>
    </lineage>
</organism>
<accession>A0A1B0D0A8</accession>
<keyword evidence="2" id="KW-0812">Transmembrane</keyword>
<evidence type="ECO:0000313" key="3">
    <source>
        <dbReference type="EnsemblMetazoa" id="PPAI000780-PA"/>
    </source>
</evidence>
<dbReference type="EnsemblMetazoa" id="PPAI000780-RA">
    <property type="protein sequence ID" value="PPAI000780-PA"/>
    <property type="gene ID" value="PPAI000780"/>
</dbReference>
<name>A0A1B0D0A8_PHLPP</name>
<dbReference type="Proteomes" id="UP000092462">
    <property type="component" value="Unassembled WGS sequence"/>
</dbReference>
<dbReference type="VEuPathDB" id="VectorBase:PPAPM1_003015"/>
<proteinExistence type="predicted"/>
<feature type="region of interest" description="Disordered" evidence="1">
    <location>
        <begin position="162"/>
        <end position="201"/>
    </location>
</feature>
<evidence type="ECO:0000313" key="4">
    <source>
        <dbReference type="Proteomes" id="UP000092462"/>
    </source>
</evidence>
<evidence type="ECO:0000256" key="1">
    <source>
        <dbReference type="SAM" id="MobiDB-lite"/>
    </source>
</evidence>
<dbReference type="EMBL" id="AJVK01002343">
    <property type="status" value="NOT_ANNOTATED_CDS"/>
    <property type="molecule type" value="Genomic_DNA"/>
</dbReference>
<sequence length="201" mass="21469">MSDFGGVHCEKLLGHSHSHSPGNTAAIVVPITVILLVLLAAGGVWFVIRKRPFGKMARLSNLSSSQSVSFRHGTNVEFNSPGFPPNGPTPASNVAPLDGYNLETVTTKSRDFSNPMYDAVQSGTTTEPNMENGSGIYEVPGNPKPKTEAGHFTEPVSAILAPSSITHRTSPQLQLRARELDPSADTGKDTQQLVEEDKSDC</sequence>
<keyword evidence="2" id="KW-1133">Transmembrane helix</keyword>
<dbReference type="AlphaFoldDB" id="A0A1B0D0A8"/>
<dbReference type="VEuPathDB" id="VectorBase:PPAI000780"/>